<dbReference type="Proteomes" id="UP000230233">
    <property type="component" value="Chromosome V"/>
</dbReference>
<evidence type="ECO:0000259" key="2">
    <source>
        <dbReference type="Pfam" id="PF03372"/>
    </source>
</evidence>
<sequence>MNFLFNGDIAHLYFQLAKRTPKPKKGLSRMRTQRFDPYANIRGTRANRGPQRLPQGRAAARREAQENNEYNWERFQREETAGSTSLCPTQIPPPKLIQTVRFENPPTPAPEKNSRSQGTYNICTSWLAKNKSIIRQKEVQAITVADESFRSEENVLDQTFSLNLSAVLAEETVEVVVDDDEDIIVLQERIGSPVVLEDSDSEPTTSQKVVEKPKEDGGKKDFRRIEKSELEEGELSDSDDSIVLIGEFPKSIIKPDETMTQLETKMAETFWSKAPSSSSSTNPTINSATFAPAAHTRLMIPSNISDGFSKDCIFSNRQIRQWNRIKLKHSILSNSPTPTSEFTVCSYNVLCQKTIARTAYLYRHLDQCQEFLEWTNRWKGLQEEIPTFNADILGLQEVQADHYLLHFAPFMKQHGYEGIYKQKFGTEVKDDGCALFYRPGKFEFVKYQEVNYFVSKSAISNRENIAQILALRCRVTREVILVANTHLLFNEERGDVKLAQLAILFASIQQMRDNLGKQADFNGSIPPVIIMGDFNMEANSLVYDFVVKGCILVEGQFVRSMSGQSVRTGGKKCDFRELLFQTTVGMDSSFQSEKPLLDGCMRHPFNLESVYHHDLTTITPFRTRCISTYHKDAAAPDFIFYTKDRTKENIQKLQVLERFGLPTADTLIGATPWPNRHVPSDHLPILAKFKLTKDVS</sequence>
<feature type="compositionally biased region" description="Basic and acidic residues" evidence="1">
    <location>
        <begin position="60"/>
        <end position="72"/>
    </location>
</feature>
<keyword evidence="4" id="KW-1185">Reference proteome</keyword>
<dbReference type="FunFam" id="3.60.10.10:FF:000129">
    <property type="entry name" value="Protein angel"/>
    <property type="match status" value="1"/>
</dbReference>
<dbReference type="Gene3D" id="3.60.10.10">
    <property type="entry name" value="Endonuclease/exonuclease/phosphatase"/>
    <property type="match status" value="1"/>
</dbReference>
<dbReference type="InterPro" id="IPR005135">
    <property type="entry name" value="Endo/exonuclease/phosphatase"/>
</dbReference>
<name>A0A2G5TED1_9PELO</name>
<accession>A0A2G5TED1</accession>
<dbReference type="EMBL" id="PDUG01000005">
    <property type="protein sequence ID" value="PIC25617.1"/>
    <property type="molecule type" value="Genomic_DNA"/>
</dbReference>
<evidence type="ECO:0000256" key="1">
    <source>
        <dbReference type="SAM" id="MobiDB-lite"/>
    </source>
</evidence>
<dbReference type="SUPFAM" id="SSF56219">
    <property type="entry name" value="DNase I-like"/>
    <property type="match status" value="1"/>
</dbReference>
<feature type="domain" description="Endonuclease/exonuclease/phosphatase" evidence="2">
    <location>
        <begin position="346"/>
        <end position="547"/>
    </location>
</feature>
<evidence type="ECO:0000313" key="4">
    <source>
        <dbReference type="Proteomes" id="UP000230233"/>
    </source>
</evidence>
<dbReference type="GO" id="GO:0000175">
    <property type="term" value="F:3'-5'-RNA exonuclease activity"/>
    <property type="evidence" value="ECO:0007669"/>
    <property type="project" value="TreeGrafter"/>
</dbReference>
<comment type="caution">
    <text evidence="3">The sequence shown here is derived from an EMBL/GenBank/DDBJ whole genome shotgun (WGS) entry which is preliminary data.</text>
</comment>
<evidence type="ECO:0000313" key="3">
    <source>
        <dbReference type="EMBL" id="PIC25617.1"/>
    </source>
</evidence>
<feature type="region of interest" description="Disordered" evidence="1">
    <location>
        <begin position="195"/>
        <end position="224"/>
    </location>
</feature>
<dbReference type="Pfam" id="PF03372">
    <property type="entry name" value="Exo_endo_phos"/>
    <property type="match status" value="1"/>
</dbReference>
<dbReference type="InterPro" id="IPR050410">
    <property type="entry name" value="CCR4/nocturin_mRNA_transcr"/>
</dbReference>
<feature type="region of interest" description="Disordered" evidence="1">
    <location>
        <begin position="41"/>
        <end position="72"/>
    </location>
</feature>
<gene>
    <name evidence="3" type="primary">Cni-angl-1</name>
    <name evidence="3" type="synonym">Cnig_chr_V.g18481</name>
    <name evidence="3" type="ORF">B9Z55_018481</name>
</gene>
<protein>
    <recommendedName>
        <fullName evidence="2">Endonuclease/exonuclease/phosphatase domain-containing protein</fullName>
    </recommendedName>
</protein>
<dbReference type="OrthoDB" id="10253982at2759"/>
<feature type="compositionally biased region" description="Basic and acidic residues" evidence="1">
    <location>
        <begin position="209"/>
        <end position="224"/>
    </location>
</feature>
<dbReference type="PANTHER" id="PTHR12121:SF34">
    <property type="entry name" value="PROTEIN ANGEL"/>
    <property type="match status" value="1"/>
</dbReference>
<dbReference type="PANTHER" id="PTHR12121">
    <property type="entry name" value="CARBON CATABOLITE REPRESSOR PROTEIN 4"/>
    <property type="match status" value="1"/>
</dbReference>
<proteinExistence type="predicted"/>
<reference evidence="4" key="1">
    <citation type="submission" date="2017-10" db="EMBL/GenBank/DDBJ databases">
        <title>Rapid genome shrinkage in a self-fertile nematode reveals novel sperm competition proteins.</title>
        <authorList>
            <person name="Yin D."/>
            <person name="Schwarz E.M."/>
            <person name="Thomas C.G."/>
            <person name="Felde R.L."/>
            <person name="Korf I.F."/>
            <person name="Cutter A.D."/>
            <person name="Schartner C.M."/>
            <person name="Ralston E.J."/>
            <person name="Meyer B.J."/>
            <person name="Haag E.S."/>
        </authorList>
    </citation>
    <scope>NUCLEOTIDE SEQUENCE [LARGE SCALE GENOMIC DNA]</scope>
    <source>
        <strain evidence="4">JU1422</strain>
    </source>
</reference>
<dbReference type="AlphaFoldDB" id="A0A2G5TED1"/>
<organism evidence="3 4">
    <name type="scientific">Caenorhabditis nigoni</name>
    <dbReference type="NCBI Taxonomy" id="1611254"/>
    <lineage>
        <taxon>Eukaryota</taxon>
        <taxon>Metazoa</taxon>
        <taxon>Ecdysozoa</taxon>
        <taxon>Nematoda</taxon>
        <taxon>Chromadorea</taxon>
        <taxon>Rhabditida</taxon>
        <taxon>Rhabditina</taxon>
        <taxon>Rhabditomorpha</taxon>
        <taxon>Rhabditoidea</taxon>
        <taxon>Rhabditidae</taxon>
        <taxon>Peloderinae</taxon>
        <taxon>Caenorhabditis</taxon>
    </lineage>
</organism>
<dbReference type="InterPro" id="IPR036691">
    <property type="entry name" value="Endo/exonu/phosph_ase_sf"/>
</dbReference>
<dbReference type="STRING" id="1611254.A0A2G5TED1"/>